<sequence length="119" mass="12969">MTADETATATVTPVSGRVHIFFDDAEIASSANAMQVNEASGRTQYFVPLDHVHPGILEASDTRRDEPGKGEAHFYTIKTLTADGPDEAWYFPYAEGEYADIRDLITFGGARVKVTVSDV</sequence>
<dbReference type="Proteomes" id="UP000033514">
    <property type="component" value="Unassembled WGS sequence"/>
</dbReference>
<dbReference type="AlphaFoldDB" id="A0A0F5L351"/>
<proteinExistence type="predicted"/>
<dbReference type="OrthoDB" id="9815163at2"/>
<evidence type="ECO:0000313" key="2">
    <source>
        <dbReference type="EMBL" id="KKB76624.1"/>
    </source>
</evidence>
<organism evidence="2 3">
    <name type="scientific">Devosia soli</name>
    <dbReference type="NCBI Taxonomy" id="361041"/>
    <lineage>
        <taxon>Bacteria</taxon>
        <taxon>Pseudomonadati</taxon>
        <taxon>Pseudomonadota</taxon>
        <taxon>Alphaproteobacteria</taxon>
        <taxon>Hyphomicrobiales</taxon>
        <taxon>Devosiaceae</taxon>
        <taxon>Devosia</taxon>
    </lineage>
</organism>
<keyword evidence="3" id="KW-1185">Reference proteome</keyword>
<feature type="domain" description="DUF427" evidence="1">
    <location>
        <begin position="19"/>
        <end position="107"/>
    </location>
</feature>
<accession>A0A0F5L351</accession>
<comment type="caution">
    <text evidence="2">The sequence shown here is derived from an EMBL/GenBank/DDBJ whole genome shotgun (WGS) entry which is preliminary data.</text>
</comment>
<gene>
    <name evidence="2" type="ORF">VW35_17815</name>
</gene>
<dbReference type="Pfam" id="PF04248">
    <property type="entry name" value="NTP_transf_9"/>
    <property type="match status" value="1"/>
</dbReference>
<dbReference type="InterPro" id="IPR038694">
    <property type="entry name" value="DUF427_sf"/>
</dbReference>
<dbReference type="EMBL" id="LAJG01000042">
    <property type="protein sequence ID" value="KKB76624.1"/>
    <property type="molecule type" value="Genomic_DNA"/>
</dbReference>
<protein>
    <recommendedName>
        <fullName evidence="1">DUF427 domain-containing protein</fullName>
    </recommendedName>
</protein>
<evidence type="ECO:0000259" key="1">
    <source>
        <dbReference type="Pfam" id="PF04248"/>
    </source>
</evidence>
<dbReference type="PANTHER" id="PTHR34310:SF9">
    <property type="entry name" value="BLR5716 PROTEIN"/>
    <property type="match status" value="1"/>
</dbReference>
<dbReference type="RefSeq" id="WP_046144410.1">
    <property type="nucleotide sequence ID" value="NZ_LAJG01000042.1"/>
</dbReference>
<dbReference type="PATRIC" id="fig|361041.3.peg.2969"/>
<dbReference type="Gene3D" id="2.170.150.40">
    <property type="entry name" value="Domain of unknown function (DUF427)"/>
    <property type="match status" value="1"/>
</dbReference>
<reference evidence="2 3" key="1">
    <citation type="submission" date="2015-03" db="EMBL/GenBank/DDBJ databases">
        <authorList>
            <person name="Hassan Y.I."/>
            <person name="Lepp D."/>
            <person name="Zhou T."/>
        </authorList>
    </citation>
    <scope>NUCLEOTIDE SEQUENCE [LARGE SCALE GENOMIC DNA]</scope>
    <source>
        <strain evidence="2 3">GH2-10</strain>
    </source>
</reference>
<dbReference type="InterPro" id="IPR007361">
    <property type="entry name" value="DUF427"/>
</dbReference>
<dbReference type="STRING" id="361041.VW35_17815"/>
<evidence type="ECO:0000313" key="3">
    <source>
        <dbReference type="Proteomes" id="UP000033514"/>
    </source>
</evidence>
<name>A0A0F5L351_9HYPH</name>
<dbReference type="PANTHER" id="PTHR34310">
    <property type="entry name" value="DUF427 DOMAIN PROTEIN (AFU_ORTHOLOGUE AFUA_3G02220)"/>
    <property type="match status" value="1"/>
</dbReference>